<accession>A0A1H0CC62</accession>
<evidence type="ECO:0000313" key="2">
    <source>
        <dbReference type="Proteomes" id="UP000183376"/>
    </source>
</evidence>
<keyword evidence="2" id="KW-1185">Reference proteome</keyword>
<evidence type="ECO:0000313" key="1">
    <source>
        <dbReference type="EMBL" id="SDN55477.1"/>
    </source>
</evidence>
<protein>
    <submittedName>
        <fullName evidence="1">Uncharacterized protein</fullName>
    </submittedName>
</protein>
<sequence>MLELLRREIDEAQPAEQRQLSFLGIFRSGQHDVAAQSSEILRQELGDPGTKSA</sequence>
<gene>
    <name evidence="1" type="ORF">SAMN04489726_7142</name>
</gene>
<name>A0A1H0CC62_ALLAB</name>
<organism evidence="1 2">
    <name type="scientific">Allokutzneria albata</name>
    <name type="common">Kibdelosporangium albatum</name>
    <dbReference type="NCBI Taxonomy" id="211114"/>
    <lineage>
        <taxon>Bacteria</taxon>
        <taxon>Bacillati</taxon>
        <taxon>Actinomycetota</taxon>
        <taxon>Actinomycetes</taxon>
        <taxon>Pseudonocardiales</taxon>
        <taxon>Pseudonocardiaceae</taxon>
        <taxon>Allokutzneria</taxon>
    </lineage>
</organism>
<dbReference type="AlphaFoldDB" id="A0A1H0CC62"/>
<proteinExistence type="predicted"/>
<reference evidence="1 2" key="1">
    <citation type="submission" date="2016-10" db="EMBL/GenBank/DDBJ databases">
        <authorList>
            <person name="de Groot N.N."/>
        </authorList>
    </citation>
    <scope>NUCLEOTIDE SEQUENCE [LARGE SCALE GENOMIC DNA]</scope>
    <source>
        <strain evidence="1 2">DSM 44149</strain>
    </source>
</reference>
<dbReference type="EMBL" id="LT629701">
    <property type="protein sequence ID" value="SDN55477.1"/>
    <property type="molecule type" value="Genomic_DNA"/>
</dbReference>
<dbReference type="Proteomes" id="UP000183376">
    <property type="component" value="Chromosome I"/>
</dbReference>